<feature type="domain" description="UBX" evidence="2">
    <location>
        <begin position="232"/>
        <end position="310"/>
    </location>
</feature>
<feature type="region of interest" description="Disordered" evidence="1">
    <location>
        <begin position="156"/>
        <end position="214"/>
    </location>
</feature>
<feature type="compositionally biased region" description="Low complexity" evidence="1">
    <location>
        <begin position="29"/>
        <end position="40"/>
    </location>
</feature>
<evidence type="ECO:0000256" key="1">
    <source>
        <dbReference type="SAM" id="MobiDB-lite"/>
    </source>
</evidence>
<gene>
    <name evidence="3" type="ORF">JTE90_026120</name>
</gene>
<feature type="compositionally biased region" description="Basic residues" evidence="1">
    <location>
        <begin position="1"/>
        <end position="18"/>
    </location>
</feature>
<dbReference type="Proteomes" id="UP000827092">
    <property type="component" value="Unassembled WGS sequence"/>
</dbReference>
<sequence length="319" mass="35595">MHSARSLKSRLRHRLSSSKRRDDDEEESSQSSLSSRPSTQESKRSSCSRLSADSGAGSLDDFNNRRNSSPDYWQDSSGRRHTAPIRKLLSDDAEDLSARPNTVHAWDGCSTRCSLSKYAPLPAIGAQQDNLRSRTFERPGPVRRQCFMGPLDIDSAEDESLDDVNDNKSVSAATNPPPVFSLSLESDTDSDFDEDSECGKPCVSETDETDDRPKRPLIRSATFTIEKERPVVRGPFLTVAVRLPDGKRVAEKFDCKDVLQTVCDYALERVDGYKPPKYSLVTTDVPKRTFKDLTMSLKDAGIEDKTLLYLQLSNDSDSE</sequence>
<dbReference type="Pfam" id="PF00789">
    <property type="entry name" value="UBX"/>
    <property type="match status" value="1"/>
</dbReference>
<evidence type="ECO:0000313" key="3">
    <source>
        <dbReference type="EMBL" id="KAG8189817.1"/>
    </source>
</evidence>
<reference evidence="3 4" key="1">
    <citation type="journal article" date="2022" name="Nat. Ecol. Evol.">
        <title>A masculinizing supergene underlies an exaggerated male reproductive morph in a spider.</title>
        <authorList>
            <person name="Hendrickx F."/>
            <person name="De Corte Z."/>
            <person name="Sonet G."/>
            <person name="Van Belleghem S.M."/>
            <person name="Kostlbacher S."/>
            <person name="Vangestel C."/>
        </authorList>
    </citation>
    <scope>NUCLEOTIDE SEQUENCE [LARGE SCALE GENOMIC DNA]</scope>
    <source>
        <strain evidence="3">W744_W776</strain>
    </source>
</reference>
<dbReference type="InterPro" id="IPR001012">
    <property type="entry name" value="UBX_dom"/>
</dbReference>
<evidence type="ECO:0000313" key="4">
    <source>
        <dbReference type="Proteomes" id="UP000827092"/>
    </source>
</evidence>
<proteinExistence type="predicted"/>
<dbReference type="SUPFAM" id="SSF54236">
    <property type="entry name" value="Ubiquitin-like"/>
    <property type="match status" value="1"/>
</dbReference>
<dbReference type="PROSITE" id="PS50033">
    <property type="entry name" value="UBX"/>
    <property type="match status" value="1"/>
</dbReference>
<dbReference type="InterPro" id="IPR029071">
    <property type="entry name" value="Ubiquitin-like_domsf"/>
</dbReference>
<keyword evidence="4" id="KW-1185">Reference proteome</keyword>
<organism evidence="3 4">
    <name type="scientific">Oedothorax gibbosus</name>
    <dbReference type="NCBI Taxonomy" id="931172"/>
    <lineage>
        <taxon>Eukaryota</taxon>
        <taxon>Metazoa</taxon>
        <taxon>Ecdysozoa</taxon>
        <taxon>Arthropoda</taxon>
        <taxon>Chelicerata</taxon>
        <taxon>Arachnida</taxon>
        <taxon>Araneae</taxon>
        <taxon>Araneomorphae</taxon>
        <taxon>Entelegynae</taxon>
        <taxon>Araneoidea</taxon>
        <taxon>Linyphiidae</taxon>
        <taxon>Erigoninae</taxon>
        <taxon>Oedothorax</taxon>
    </lineage>
</organism>
<comment type="caution">
    <text evidence="3">The sequence shown here is derived from an EMBL/GenBank/DDBJ whole genome shotgun (WGS) entry which is preliminary data.</text>
</comment>
<name>A0AAV6UZY7_9ARAC</name>
<evidence type="ECO:0000259" key="2">
    <source>
        <dbReference type="PROSITE" id="PS50033"/>
    </source>
</evidence>
<dbReference type="AlphaFoldDB" id="A0AAV6UZY7"/>
<feature type="compositionally biased region" description="Polar residues" evidence="1">
    <location>
        <begin position="65"/>
        <end position="76"/>
    </location>
</feature>
<accession>A0AAV6UZY7</accession>
<dbReference type="Gene3D" id="3.10.20.90">
    <property type="entry name" value="Phosphatidylinositol 3-kinase Catalytic Subunit, Chain A, domain 1"/>
    <property type="match status" value="1"/>
</dbReference>
<protein>
    <recommendedName>
        <fullName evidence="2">UBX domain-containing protein</fullName>
    </recommendedName>
</protein>
<dbReference type="EMBL" id="JAFNEN010000202">
    <property type="protein sequence ID" value="KAG8189817.1"/>
    <property type="molecule type" value="Genomic_DNA"/>
</dbReference>
<feature type="compositionally biased region" description="Acidic residues" evidence="1">
    <location>
        <begin position="186"/>
        <end position="196"/>
    </location>
</feature>
<feature type="region of interest" description="Disordered" evidence="1">
    <location>
        <begin position="1"/>
        <end position="86"/>
    </location>
</feature>